<evidence type="ECO:0000256" key="5">
    <source>
        <dbReference type="ARBA" id="ARBA00022989"/>
    </source>
</evidence>
<sequence length="212" mass="21520">MHVADVARALDLLGVFAFAVNGAFTAVAKTRVDIVGILALGVITALGGGIIRDLCIGAVPPAAFTDPYYLTLAAGGALIAFFVSGVPRLLHHSILVLDAVGLSVFAVSGAQKALAFGLDPAPAILLGAVTAVGGGTIRDVIIREIPSVMTSGLYAIPALVGAAITVAAAQIAIPGVSGAVAGAAVCFLIRMLGLRFKIDAPTSLRRRRERRD</sequence>
<evidence type="ECO:0000256" key="7">
    <source>
        <dbReference type="SAM" id="Phobius"/>
    </source>
</evidence>
<dbReference type="EMBL" id="PDJI01000004">
    <property type="protein sequence ID" value="PFG40172.1"/>
    <property type="molecule type" value="Genomic_DNA"/>
</dbReference>
<gene>
    <name evidence="9" type="ORF">ATJ97_2693</name>
</gene>
<dbReference type="GO" id="GO:0005886">
    <property type="term" value="C:plasma membrane"/>
    <property type="evidence" value="ECO:0007669"/>
    <property type="project" value="UniProtKB-SubCell"/>
</dbReference>
<evidence type="ECO:0000256" key="2">
    <source>
        <dbReference type="ARBA" id="ARBA00008193"/>
    </source>
</evidence>
<feature type="domain" description="Glycine transporter" evidence="8">
    <location>
        <begin position="9"/>
        <end position="83"/>
    </location>
</feature>
<reference evidence="9 10" key="1">
    <citation type="submission" date="2017-10" db="EMBL/GenBank/DDBJ databases">
        <title>Sequencing the genomes of 1000 actinobacteria strains.</title>
        <authorList>
            <person name="Klenk H.-P."/>
        </authorList>
    </citation>
    <scope>NUCLEOTIDE SEQUENCE [LARGE SCALE GENOMIC DNA]</scope>
    <source>
        <strain evidence="9 10">DSM 21838</strain>
    </source>
</reference>
<accession>A0A2A9EPH2</accession>
<keyword evidence="6 7" id="KW-0472">Membrane</keyword>
<dbReference type="Pfam" id="PF03458">
    <property type="entry name" value="Gly_transporter"/>
    <property type="match status" value="2"/>
</dbReference>
<feature type="transmembrane region" description="Helical" evidence="7">
    <location>
        <begin position="93"/>
        <end position="111"/>
    </location>
</feature>
<keyword evidence="3" id="KW-1003">Cell membrane</keyword>
<organism evidence="9 10">
    <name type="scientific">Georgenia soli</name>
    <dbReference type="NCBI Taxonomy" id="638953"/>
    <lineage>
        <taxon>Bacteria</taxon>
        <taxon>Bacillati</taxon>
        <taxon>Actinomycetota</taxon>
        <taxon>Actinomycetes</taxon>
        <taxon>Micrococcales</taxon>
        <taxon>Bogoriellaceae</taxon>
        <taxon>Georgenia</taxon>
    </lineage>
</organism>
<dbReference type="PANTHER" id="PTHR30506:SF3">
    <property type="entry name" value="UPF0126 INNER MEMBRANE PROTEIN YADS-RELATED"/>
    <property type="match status" value="1"/>
</dbReference>
<feature type="transmembrane region" description="Helical" evidence="7">
    <location>
        <begin position="123"/>
        <end position="141"/>
    </location>
</feature>
<proteinExistence type="inferred from homology"/>
<dbReference type="AlphaFoldDB" id="A0A2A9EPH2"/>
<comment type="caution">
    <text evidence="9">The sequence shown here is derived from an EMBL/GenBank/DDBJ whole genome shotgun (WGS) entry which is preliminary data.</text>
</comment>
<evidence type="ECO:0000313" key="10">
    <source>
        <dbReference type="Proteomes" id="UP000222106"/>
    </source>
</evidence>
<protein>
    <submittedName>
        <fullName evidence="9">Putative membrane protein YeiH</fullName>
    </submittedName>
</protein>
<dbReference type="Proteomes" id="UP000222106">
    <property type="component" value="Unassembled WGS sequence"/>
</dbReference>
<feature type="transmembrane region" description="Helical" evidence="7">
    <location>
        <begin position="34"/>
        <end position="51"/>
    </location>
</feature>
<dbReference type="PANTHER" id="PTHR30506">
    <property type="entry name" value="INNER MEMBRANE PROTEIN"/>
    <property type="match status" value="1"/>
</dbReference>
<feature type="transmembrane region" description="Helical" evidence="7">
    <location>
        <begin position="179"/>
        <end position="198"/>
    </location>
</feature>
<evidence type="ECO:0000313" key="9">
    <source>
        <dbReference type="EMBL" id="PFG40172.1"/>
    </source>
</evidence>
<evidence type="ECO:0000256" key="4">
    <source>
        <dbReference type="ARBA" id="ARBA00022692"/>
    </source>
</evidence>
<evidence type="ECO:0000259" key="8">
    <source>
        <dbReference type="Pfam" id="PF03458"/>
    </source>
</evidence>
<feature type="transmembrane region" description="Helical" evidence="7">
    <location>
        <begin position="153"/>
        <end position="173"/>
    </location>
</feature>
<comment type="subcellular location">
    <subcellularLocation>
        <location evidence="1">Cell membrane</location>
        <topology evidence="1">Multi-pass membrane protein</topology>
    </subcellularLocation>
</comment>
<evidence type="ECO:0000256" key="6">
    <source>
        <dbReference type="ARBA" id="ARBA00023136"/>
    </source>
</evidence>
<evidence type="ECO:0000256" key="3">
    <source>
        <dbReference type="ARBA" id="ARBA00022475"/>
    </source>
</evidence>
<name>A0A2A9EPH2_9MICO</name>
<evidence type="ECO:0000256" key="1">
    <source>
        <dbReference type="ARBA" id="ARBA00004651"/>
    </source>
</evidence>
<keyword evidence="5 7" id="KW-1133">Transmembrane helix</keyword>
<feature type="transmembrane region" description="Helical" evidence="7">
    <location>
        <begin position="6"/>
        <end position="27"/>
    </location>
</feature>
<feature type="transmembrane region" description="Helical" evidence="7">
    <location>
        <begin position="67"/>
        <end position="86"/>
    </location>
</feature>
<dbReference type="RefSeq" id="WP_098484142.1">
    <property type="nucleotide sequence ID" value="NZ_PDJI01000004.1"/>
</dbReference>
<comment type="similarity">
    <text evidence="2">Belongs to the UPF0126 family.</text>
</comment>
<dbReference type="InterPro" id="IPR005115">
    <property type="entry name" value="Gly_transporter"/>
</dbReference>
<dbReference type="OrthoDB" id="9791874at2"/>
<feature type="domain" description="Glycine transporter" evidence="8">
    <location>
        <begin position="96"/>
        <end position="168"/>
    </location>
</feature>
<keyword evidence="10" id="KW-1185">Reference proteome</keyword>
<keyword evidence="4 7" id="KW-0812">Transmembrane</keyword>